<organism evidence="2 3">
    <name type="scientific">[Roseibacterium] beibuensis</name>
    <dbReference type="NCBI Taxonomy" id="1193142"/>
    <lineage>
        <taxon>Bacteria</taxon>
        <taxon>Pseudomonadati</taxon>
        <taxon>Pseudomonadota</taxon>
        <taxon>Alphaproteobacteria</taxon>
        <taxon>Rhodobacterales</taxon>
        <taxon>Roseobacteraceae</taxon>
        <taxon>Roseicyclus</taxon>
    </lineage>
</organism>
<name>A0ABP9KWU9_9RHOB</name>
<dbReference type="RefSeq" id="WP_259546963.1">
    <property type="nucleotide sequence ID" value="NZ_BAABHW010000001.1"/>
</dbReference>
<gene>
    <name evidence="2" type="ORF">GCM10023209_03910</name>
</gene>
<dbReference type="EMBL" id="BAABHW010000001">
    <property type="protein sequence ID" value="GAA5065885.1"/>
    <property type="molecule type" value="Genomic_DNA"/>
</dbReference>
<comment type="caution">
    <text evidence="2">The sequence shown here is derived from an EMBL/GenBank/DDBJ whole genome shotgun (WGS) entry which is preliminary data.</text>
</comment>
<evidence type="ECO:0008006" key="4">
    <source>
        <dbReference type="Google" id="ProtNLM"/>
    </source>
</evidence>
<sequence>MAKDFACALTHVRHEGYFLEKWIAYYGGLFGRENLHVVIDGDDWEPDVDLTGIQTEVLLDAPRRRIRNDRFMAKEMSGRANTLRKRYEHVIRGDVDEYVVIDPDSGLGWEDAFKELTEEGYIFALGVDIVEADTEATPIDRAAPILGQRRHGFVADRYTKPFVITRWNNWAGGAHRLLNRPTVISNHFFLFHMALADKTVAEERLAARGGLQQHKSFVDHQTGRLDAIADDGLADPIDFAEACDIGRAQFPVEPDGSVAKRPRPATDPRATEQGLPTTVPDRFFGLV</sequence>
<reference evidence="3" key="1">
    <citation type="journal article" date="2019" name="Int. J. Syst. Evol. Microbiol.">
        <title>The Global Catalogue of Microorganisms (GCM) 10K type strain sequencing project: providing services to taxonomists for standard genome sequencing and annotation.</title>
        <authorList>
            <consortium name="The Broad Institute Genomics Platform"/>
            <consortium name="The Broad Institute Genome Sequencing Center for Infectious Disease"/>
            <person name="Wu L."/>
            <person name="Ma J."/>
        </authorList>
    </citation>
    <scope>NUCLEOTIDE SEQUENCE [LARGE SCALE GENOMIC DNA]</scope>
    <source>
        <strain evidence="3">JCM 18015</strain>
    </source>
</reference>
<evidence type="ECO:0000313" key="2">
    <source>
        <dbReference type="EMBL" id="GAA5065885.1"/>
    </source>
</evidence>
<dbReference type="Proteomes" id="UP001499910">
    <property type="component" value="Unassembled WGS sequence"/>
</dbReference>
<proteinExistence type="predicted"/>
<accession>A0ABP9KWU9</accession>
<evidence type="ECO:0000313" key="3">
    <source>
        <dbReference type="Proteomes" id="UP001499910"/>
    </source>
</evidence>
<protein>
    <recommendedName>
        <fullName evidence="4">Glycosyl transferase family 2</fullName>
    </recommendedName>
</protein>
<feature type="region of interest" description="Disordered" evidence="1">
    <location>
        <begin position="251"/>
        <end position="280"/>
    </location>
</feature>
<evidence type="ECO:0000256" key="1">
    <source>
        <dbReference type="SAM" id="MobiDB-lite"/>
    </source>
</evidence>
<keyword evidence="3" id="KW-1185">Reference proteome</keyword>